<accession>A0A926QK04</accession>
<evidence type="ECO:0000256" key="1">
    <source>
        <dbReference type="ARBA" id="ARBA00006754"/>
    </source>
</evidence>
<dbReference type="SUPFAM" id="SSF103190">
    <property type="entry name" value="Sensory domain-like"/>
    <property type="match status" value="1"/>
</dbReference>
<dbReference type="PANTHER" id="PTHR33744:SF16">
    <property type="entry name" value="CARBOHYDRATE DIACID REGULATOR"/>
    <property type="match status" value="1"/>
</dbReference>
<dbReference type="AlphaFoldDB" id="A0A926QK04"/>
<dbReference type="Pfam" id="PF05651">
    <property type="entry name" value="Diacid_rec"/>
    <property type="match status" value="1"/>
</dbReference>
<evidence type="ECO:0000313" key="5">
    <source>
        <dbReference type="EMBL" id="MBD0382090.1"/>
    </source>
</evidence>
<feature type="domain" description="PucR C-terminal helix-turn-helix" evidence="3">
    <location>
        <begin position="322"/>
        <end position="379"/>
    </location>
</feature>
<proteinExistence type="inferred from homology"/>
<comment type="similarity">
    <text evidence="1">Belongs to the CdaR family.</text>
</comment>
<dbReference type="Proteomes" id="UP000650466">
    <property type="component" value="Unassembled WGS sequence"/>
</dbReference>
<name>A0A926QK04_9BACL</name>
<dbReference type="EMBL" id="JACVVD010000006">
    <property type="protein sequence ID" value="MBD0382090.1"/>
    <property type="molecule type" value="Genomic_DNA"/>
</dbReference>
<dbReference type="InterPro" id="IPR025736">
    <property type="entry name" value="PucR_C-HTH_dom"/>
</dbReference>
<evidence type="ECO:0000259" key="3">
    <source>
        <dbReference type="Pfam" id="PF13556"/>
    </source>
</evidence>
<dbReference type="Gene3D" id="1.10.10.2840">
    <property type="entry name" value="PucR C-terminal helix-turn-helix domain"/>
    <property type="match status" value="1"/>
</dbReference>
<dbReference type="Pfam" id="PF17853">
    <property type="entry name" value="GGDEF_2"/>
    <property type="match status" value="1"/>
</dbReference>
<dbReference type="InterPro" id="IPR029151">
    <property type="entry name" value="Sensor-like_sf"/>
</dbReference>
<dbReference type="InterPro" id="IPR042070">
    <property type="entry name" value="PucR_C-HTH_sf"/>
</dbReference>
<evidence type="ECO:0000259" key="4">
    <source>
        <dbReference type="Pfam" id="PF17853"/>
    </source>
</evidence>
<evidence type="ECO:0000259" key="2">
    <source>
        <dbReference type="Pfam" id="PF05651"/>
    </source>
</evidence>
<dbReference type="Pfam" id="PF13556">
    <property type="entry name" value="HTH_30"/>
    <property type="match status" value="1"/>
</dbReference>
<dbReference type="PANTHER" id="PTHR33744">
    <property type="entry name" value="CARBOHYDRATE DIACID REGULATOR"/>
    <property type="match status" value="1"/>
</dbReference>
<dbReference type="InterPro" id="IPR008599">
    <property type="entry name" value="Diacid_rec"/>
</dbReference>
<dbReference type="InterPro" id="IPR051448">
    <property type="entry name" value="CdaR-like_regulators"/>
</dbReference>
<dbReference type="RefSeq" id="WP_188175878.1">
    <property type="nucleotide sequence ID" value="NZ_JACVVD010000006.1"/>
</dbReference>
<feature type="domain" description="CdaR GGDEF-like" evidence="4">
    <location>
        <begin position="144"/>
        <end position="273"/>
    </location>
</feature>
<dbReference type="Gene3D" id="3.30.450.20">
    <property type="entry name" value="PAS domain"/>
    <property type="match status" value="1"/>
</dbReference>
<keyword evidence="6" id="KW-1185">Reference proteome</keyword>
<feature type="domain" description="Putative sugar diacid recognition" evidence="2">
    <location>
        <begin position="4"/>
        <end position="133"/>
    </location>
</feature>
<protein>
    <submittedName>
        <fullName evidence="5">Helix-turn-helix domain-containing protein</fullName>
    </submittedName>
</protein>
<evidence type="ECO:0000313" key="6">
    <source>
        <dbReference type="Proteomes" id="UP000650466"/>
    </source>
</evidence>
<organism evidence="5 6">
    <name type="scientific">Paenibacillus sedimenti</name>
    <dbReference type="NCBI Taxonomy" id="2770274"/>
    <lineage>
        <taxon>Bacteria</taxon>
        <taxon>Bacillati</taxon>
        <taxon>Bacillota</taxon>
        <taxon>Bacilli</taxon>
        <taxon>Bacillales</taxon>
        <taxon>Paenibacillaceae</taxon>
        <taxon>Paenibacillus</taxon>
    </lineage>
</organism>
<comment type="caution">
    <text evidence="5">The sequence shown here is derived from an EMBL/GenBank/DDBJ whole genome shotgun (WGS) entry which is preliminary data.</text>
</comment>
<reference evidence="5" key="1">
    <citation type="submission" date="2020-09" db="EMBL/GenBank/DDBJ databases">
        <title>Draft Genome Sequence of Paenibacillus sp. WST5.</title>
        <authorList>
            <person name="Bao Z."/>
        </authorList>
    </citation>
    <scope>NUCLEOTIDE SEQUENCE</scope>
    <source>
        <strain evidence="5">WST5</strain>
    </source>
</reference>
<sequence>MRFTRQLADTIVSKTKELTLLNMNVMDRNGIILSSSDPDRIGTLHAGAIEVVRTGEEIVITAETAGKLAGTKPGINMPIFFQNELVGVIGITGQESEVVPFGRAVRMMTEMLLQQSYLSEQVELKERAKSYLVGEIMVGVEPENEDMLYARGELLGIDLSLPRAVMAIEICGHESTRDQFYQSFQQVRGIVKLFPNPQQTVLAELGNQRWILMADLSAYKNEKVSKQSLLGIASKIFSMAAVWFKGEARIAVGGKCGNIKELGRSVHDALKLVDMLRKDGGLPPVMHIEDTALEFILNDIPEASGQRLIEKVLGELAGDDLLMETLQTFYDQNMNLATTAKAMNIHRNTLLYRLERVQSLLGMNPRSFRNAIRIQIALLLYRKH</sequence>
<dbReference type="InterPro" id="IPR041522">
    <property type="entry name" value="CdaR_GGDEF"/>
</dbReference>
<gene>
    <name evidence="5" type="ORF">ICC18_18390</name>
</gene>